<dbReference type="SUPFAM" id="SSF47943">
    <property type="entry name" value="Retrovirus capsid protein, N-terminal core domain"/>
    <property type="match status" value="1"/>
</dbReference>
<dbReference type="Pfam" id="PF02093">
    <property type="entry name" value="Gag_p30"/>
    <property type="match status" value="1"/>
</dbReference>
<name>A0A670I4G3_PODMU</name>
<feature type="region of interest" description="Disordered" evidence="3">
    <location>
        <begin position="95"/>
        <end position="164"/>
    </location>
</feature>
<dbReference type="SUPFAM" id="SSF56672">
    <property type="entry name" value="DNA/RNA polymerases"/>
    <property type="match status" value="1"/>
</dbReference>
<sequence>NGQAIPRVCVCDWGENLQKYTRNLVKITMIRFCRDLWPGYPIGPDGAYRWSPEGEVDKYWMNQLRAYLQDKGRKVENDYLEVFYHVQFIGPDPPHPGLRQYPLSVDSDTEDLVPPGRRPSPAPQPGPSPQLGLDTDASRAQPSAPVTKEGLESETELPPPYSLDHGRLRKELEDLSKDLQNLPMDRTHGSGGRRRPPVTQGGTPIAAVWPSPASSSGVNNYPLREVPGGVNDGGAAVMVHVVSPLKPSELRELKKTLPKLHENSQEVAEQLELWMGPHTHTYTELMYVLGYLFTPEERQMIRTAAIRAWDVRHQGAAGAVAGDVKFPLAEPAWDINVQADRTRMNDLKDMILEGIRKAVPQTRNLTKAFEVCQTKEESPGDFAGRIREHLVKYSGIQPDTEAFTNLLRMQFVTKSWPDIQKKLQKLEWQDATMTELVRAAQQVFVNRETAKNKQKLIDLKDAFWACPLVEESRDLFAFEWEDPGTGRKQQFRWTVLPQGYTESPLLFGQALGEKLVGFLPAKGNSLTQYVDDLL</sequence>
<reference evidence="5" key="3">
    <citation type="submission" date="2025-09" db="UniProtKB">
        <authorList>
            <consortium name="Ensembl"/>
        </authorList>
    </citation>
    <scope>IDENTIFICATION</scope>
</reference>
<dbReference type="Ensembl" id="ENSPMRT00000007191.1">
    <property type="protein sequence ID" value="ENSPMRP00000006754.1"/>
    <property type="gene ID" value="ENSPMRG00000004582.1"/>
</dbReference>
<dbReference type="AlphaFoldDB" id="A0A670I4G3"/>
<organism evidence="5 6">
    <name type="scientific">Podarcis muralis</name>
    <name type="common">Wall lizard</name>
    <name type="synonym">Lacerta muralis</name>
    <dbReference type="NCBI Taxonomy" id="64176"/>
    <lineage>
        <taxon>Eukaryota</taxon>
        <taxon>Metazoa</taxon>
        <taxon>Chordata</taxon>
        <taxon>Craniata</taxon>
        <taxon>Vertebrata</taxon>
        <taxon>Euteleostomi</taxon>
        <taxon>Lepidosauria</taxon>
        <taxon>Squamata</taxon>
        <taxon>Bifurcata</taxon>
        <taxon>Unidentata</taxon>
        <taxon>Episquamata</taxon>
        <taxon>Laterata</taxon>
        <taxon>Lacertibaenia</taxon>
        <taxon>Lacertidae</taxon>
        <taxon>Podarcis</taxon>
    </lineage>
</organism>
<reference evidence="5 6" key="1">
    <citation type="journal article" date="2019" name="Proc. Natl. Acad. Sci. U.S.A.">
        <title>Regulatory changes in pterin and carotenoid genes underlie balanced color polymorphisms in the wall lizard.</title>
        <authorList>
            <person name="Andrade P."/>
            <person name="Pinho C."/>
            <person name="Perez I de Lanuza G."/>
            <person name="Afonso S."/>
            <person name="Brejcha J."/>
            <person name="Rubin C.J."/>
            <person name="Wallerman O."/>
            <person name="Pereira P."/>
            <person name="Sabatino S.J."/>
            <person name="Bellati A."/>
            <person name="Pellitteri-Rosa D."/>
            <person name="Bosakova Z."/>
            <person name="Bunikis I."/>
            <person name="Carretero M.A."/>
            <person name="Feiner N."/>
            <person name="Marsik P."/>
            <person name="Pauperio F."/>
            <person name="Salvi D."/>
            <person name="Soler L."/>
            <person name="While G.M."/>
            <person name="Uller T."/>
            <person name="Font E."/>
            <person name="Andersson L."/>
            <person name="Carneiro M."/>
        </authorList>
    </citation>
    <scope>NUCLEOTIDE SEQUENCE</scope>
</reference>
<evidence type="ECO:0000256" key="3">
    <source>
        <dbReference type="SAM" id="MobiDB-lite"/>
    </source>
</evidence>
<protein>
    <recommendedName>
        <fullName evidence="2">ribonuclease H</fullName>
        <ecNumber evidence="2">3.1.26.4</ecNumber>
    </recommendedName>
</protein>
<dbReference type="InterPro" id="IPR050462">
    <property type="entry name" value="Retroviral_Gag-Pol_poly"/>
</dbReference>
<dbReference type="InterPro" id="IPR043128">
    <property type="entry name" value="Rev_trsase/Diguanyl_cyclase"/>
</dbReference>
<dbReference type="InterPro" id="IPR043502">
    <property type="entry name" value="DNA/RNA_pol_sf"/>
</dbReference>
<dbReference type="PROSITE" id="PS50878">
    <property type="entry name" value="RT_POL"/>
    <property type="match status" value="1"/>
</dbReference>
<proteinExistence type="inferred from homology"/>
<dbReference type="InterPro" id="IPR010999">
    <property type="entry name" value="Retrovr_matrix"/>
</dbReference>
<evidence type="ECO:0000256" key="1">
    <source>
        <dbReference type="ARBA" id="ARBA00010879"/>
    </source>
</evidence>
<dbReference type="GO" id="GO:0004523">
    <property type="term" value="F:RNA-DNA hybrid ribonuclease activity"/>
    <property type="evidence" value="ECO:0007669"/>
    <property type="project" value="UniProtKB-EC"/>
</dbReference>
<keyword evidence="6" id="KW-1185">Reference proteome</keyword>
<dbReference type="InterPro" id="IPR008919">
    <property type="entry name" value="Retrov_capsid_N"/>
</dbReference>
<evidence type="ECO:0000313" key="5">
    <source>
        <dbReference type="Ensembl" id="ENSPMRP00000006754.1"/>
    </source>
</evidence>
<dbReference type="GO" id="GO:0019068">
    <property type="term" value="P:virion assembly"/>
    <property type="evidence" value="ECO:0007669"/>
    <property type="project" value="InterPro"/>
</dbReference>
<evidence type="ECO:0000313" key="6">
    <source>
        <dbReference type="Proteomes" id="UP000472272"/>
    </source>
</evidence>
<feature type="domain" description="Reverse transcriptase" evidence="4">
    <location>
        <begin position="336"/>
        <end position="534"/>
    </location>
</feature>
<dbReference type="PANTHER" id="PTHR33166">
    <property type="entry name" value="GAG_P30 DOMAIN-CONTAINING PROTEIN"/>
    <property type="match status" value="1"/>
</dbReference>
<comment type="similarity">
    <text evidence="1">Belongs to the beta type-B retroviral polymerase family. HERV class-II K(HML-2) pol subfamily.</text>
</comment>
<dbReference type="SUPFAM" id="SSF47836">
    <property type="entry name" value="Retroviral matrix proteins"/>
    <property type="match status" value="1"/>
</dbReference>
<evidence type="ECO:0000256" key="2">
    <source>
        <dbReference type="ARBA" id="ARBA00012180"/>
    </source>
</evidence>
<feature type="region of interest" description="Disordered" evidence="3">
    <location>
        <begin position="180"/>
        <end position="200"/>
    </location>
</feature>
<accession>A0A670I4G3</accession>
<feature type="compositionally biased region" description="Pro residues" evidence="3">
    <location>
        <begin position="116"/>
        <end position="128"/>
    </location>
</feature>
<dbReference type="Gene3D" id="1.10.375.10">
    <property type="entry name" value="Human Immunodeficiency Virus Type 1 Capsid Protein"/>
    <property type="match status" value="1"/>
</dbReference>
<evidence type="ECO:0000259" key="4">
    <source>
        <dbReference type="PROSITE" id="PS50878"/>
    </source>
</evidence>
<dbReference type="GeneTree" id="ENSGT01030000235351"/>
<dbReference type="InterPro" id="IPR000477">
    <property type="entry name" value="RT_dom"/>
</dbReference>
<dbReference type="EC" id="3.1.26.4" evidence="2"/>
<dbReference type="Gene3D" id="3.10.10.10">
    <property type="entry name" value="HIV Type 1 Reverse Transcriptase, subunit A, domain 1"/>
    <property type="match status" value="1"/>
</dbReference>
<dbReference type="Gene3D" id="3.30.70.270">
    <property type="match status" value="1"/>
</dbReference>
<dbReference type="Proteomes" id="UP000472272">
    <property type="component" value="Chromosome 4"/>
</dbReference>
<dbReference type="InterPro" id="IPR003036">
    <property type="entry name" value="Gag_P30"/>
</dbReference>
<reference evidence="5" key="2">
    <citation type="submission" date="2025-08" db="UniProtKB">
        <authorList>
            <consortium name="Ensembl"/>
        </authorList>
    </citation>
    <scope>IDENTIFICATION</scope>
</reference>